<dbReference type="Proteomes" id="UP001363460">
    <property type="component" value="Chromosome"/>
</dbReference>
<reference evidence="8 9" key="1">
    <citation type="submission" date="2024-02" db="EMBL/GenBank/DDBJ databases">
        <title>Distribution and functional of Brevundimonas-related endobacteria within Verticillium dahliae.</title>
        <authorList>
            <person name="Zeng H."/>
        </authorList>
    </citation>
    <scope>NUCLEOTIDE SEQUENCE [LARGE SCALE GENOMIC DNA]</scope>
    <source>
        <strain evidence="8 9">TRM 44200</strain>
    </source>
</reference>
<keyword evidence="4 6" id="KW-1133">Transmembrane helix</keyword>
<keyword evidence="5 6" id="KW-0472">Membrane</keyword>
<dbReference type="EMBL" id="CP146369">
    <property type="protein sequence ID" value="WWT56465.1"/>
    <property type="molecule type" value="Genomic_DNA"/>
</dbReference>
<keyword evidence="2" id="KW-1003">Cell membrane</keyword>
<evidence type="ECO:0000256" key="5">
    <source>
        <dbReference type="ARBA" id="ARBA00023136"/>
    </source>
</evidence>
<evidence type="ECO:0000256" key="6">
    <source>
        <dbReference type="SAM" id="Phobius"/>
    </source>
</evidence>
<evidence type="ECO:0000259" key="7">
    <source>
        <dbReference type="Pfam" id="PF01292"/>
    </source>
</evidence>
<comment type="subcellular location">
    <subcellularLocation>
        <location evidence="1">Cell membrane</location>
        <topology evidence="1">Multi-pass membrane protein</topology>
    </subcellularLocation>
</comment>
<accession>A0ABZ2INE8</accession>
<gene>
    <name evidence="8" type="ORF">V8J38_12810</name>
</gene>
<proteinExistence type="predicted"/>
<evidence type="ECO:0000256" key="4">
    <source>
        <dbReference type="ARBA" id="ARBA00022989"/>
    </source>
</evidence>
<keyword evidence="3 6" id="KW-0812">Transmembrane</keyword>
<feature type="transmembrane region" description="Helical" evidence="6">
    <location>
        <begin position="37"/>
        <end position="59"/>
    </location>
</feature>
<evidence type="ECO:0000256" key="2">
    <source>
        <dbReference type="ARBA" id="ARBA00022475"/>
    </source>
</evidence>
<protein>
    <submittedName>
        <fullName evidence="8">Cytochrome b/b6 domain-containing protein</fullName>
    </submittedName>
</protein>
<feature type="domain" description="Cytochrome b561 bacterial/Ni-hydrogenase" evidence="7">
    <location>
        <begin position="6"/>
        <end position="71"/>
    </location>
</feature>
<dbReference type="InterPro" id="IPR011577">
    <property type="entry name" value="Cyt_b561_bac/Ni-Hgenase"/>
</dbReference>
<dbReference type="SUPFAM" id="SSF81342">
    <property type="entry name" value="Transmembrane di-heme cytochromes"/>
    <property type="match status" value="1"/>
</dbReference>
<name>A0ABZ2INE8_9CAUL</name>
<dbReference type="InterPro" id="IPR016174">
    <property type="entry name" value="Di-haem_cyt_TM"/>
</dbReference>
<dbReference type="Pfam" id="PF01292">
    <property type="entry name" value="Ni_hydr_CYTB"/>
    <property type="match status" value="1"/>
</dbReference>
<dbReference type="RefSeq" id="WP_338578628.1">
    <property type="nucleotide sequence ID" value="NZ_CP146369.1"/>
</dbReference>
<organism evidence="8 9">
    <name type="scientific">Brevundimonas olei</name>
    <dbReference type="NCBI Taxonomy" id="657642"/>
    <lineage>
        <taxon>Bacteria</taxon>
        <taxon>Pseudomonadati</taxon>
        <taxon>Pseudomonadota</taxon>
        <taxon>Alphaproteobacteria</taxon>
        <taxon>Caulobacterales</taxon>
        <taxon>Caulobacteraceae</taxon>
        <taxon>Brevundimonas</taxon>
    </lineage>
</organism>
<evidence type="ECO:0000256" key="3">
    <source>
        <dbReference type="ARBA" id="ARBA00022692"/>
    </source>
</evidence>
<evidence type="ECO:0000313" key="8">
    <source>
        <dbReference type="EMBL" id="WWT56465.1"/>
    </source>
</evidence>
<sequence>MLSAGGFPVKLSPNFTLPPLVPQDLRLFDLLRMAHTVTAVAFFALTLGHFSAALIHAFIRRDGVFSAMGFGKDDGV</sequence>
<keyword evidence="9" id="KW-1185">Reference proteome</keyword>
<evidence type="ECO:0000256" key="1">
    <source>
        <dbReference type="ARBA" id="ARBA00004651"/>
    </source>
</evidence>
<evidence type="ECO:0000313" key="9">
    <source>
        <dbReference type="Proteomes" id="UP001363460"/>
    </source>
</evidence>